<dbReference type="Proteomes" id="UP000182624">
    <property type="component" value="Unassembled WGS sequence"/>
</dbReference>
<proteinExistence type="predicted"/>
<name>A0A1I5YMP3_9FIRM</name>
<dbReference type="RefSeq" id="WP_278308530.1">
    <property type="nucleotide sequence ID" value="NZ_FOXO01000050.1"/>
</dbReference>
<dbReference type="AlphaFoldDB" id="A0A1I5YMP3"/>
<protein>
    <submittedName>
        <fullName evidence="1">Uncharacterized protein</fullName>
    </submittedName>
</protein>
<evidence type="ECO:0000313" key="1">
    <source>
        <dbReference type="EMBL" id="SFQ45177.1"/>
    </source>
</evidence>
<keyword evidence="2" id="KW-1185">Reference proteome</keyword>
<reference evidence="2" key="1">
    <citation type="submission" date="2016-10" db="EMBL/GenBank/DDBJ databases">
        <authorList>
            <person name="Varghese N."/>
            <person name="Submissions S."/>
        </authorList>
    </citation>
    <scope>NUCLEOTIDE SEQUENCE [LARGE SCALE GENOMIC DNA]</scope>
    <source>
        <strain evidence="2">P18</strain>
    </source>
</reference>
<evidence type="ECO:0000313" key="2">
    <source>
        <dbReference type="Proteomes" id="UP000182624"/>
    </source>
</evidence>
<organism evidence="1 2">
    <name type="scientific">Butyrivibrio proteoclasticus</name>
    <dbReference type="NCBI Taxonomy" id="43305"/>
    <lineage>
        <taxon>Bacteria</taxon>
        <taxon>Bacillati</taxon>
        <taxon>Bacillota</taxon>
        <taxon>Clostridia</taxon>
        <taxon>Lachnospirales</taxon>
        <taxon>Lachnospiraceae</taxon>
        <taxon>Butyrivibrio</taxon>
    </lineage>
</organism>
<dbReference type="EMBL" id="FOXO01000050">
    <property type="protein sequence ID" value="SFQ45177.1"/>
    <property type="molecule type" value="Genomic_DNA"/>
</dbReference>
<sequence>MIQAIIDYIKDLFDPSPIKCNRFALTKEQYEELQRIVENAQQ</sequence>
<gene>
    <name evidence="1" type="ORF">SAMN04487928_1502</name>
</gene>
<accession>A0A1I5YMP3</accession>